<dbReference type="GO" id="GO:0016616">
    <property type="term" value="F:oxidoreductase activity, acting on the CH-OH group of donors, NAD or NADP as acceptor"/>
    <property type="evidence" value="ECO:0007669"/>
    <property type="project" value="TreeGrafter"/>
</dbReference>
<accession>A0AAU7CFD5</accession>
<dbReference type="EMBL" id="CP155447">
    <property type="protein sequence ID" value="XBH03798.1"/>
    <property type="molecule type" value="Genomic_DNA"/>
</dbReference>
<gene>
    <name evidence="3" type="ORF">V5E97_36680</name>
</gene>
<dbReference type="AlphaFoldDB" id="A0AAU7CFD5"/>
<sequence>MAVGERVAIVTGGSRGIGRGIVGELAALKYSVVVNYRSDGEAAESACRDALTRGAPRSLGIRADVADLQAGRILVERTLAEFGRIDLLVNNAGVAPEVRLDLLNTTAESWDRVLGINLRGPFFLTQAVAATMIELLRAGTVVDPQIIFVTSISSAFASVNRGDYCVSKAGLSMVAQLFATRLADEGIRVNEVRPGIIATDMTDSVRDVYDRRIAAGLVPIRRWGTPVDVGRAVGALANDSFPYTTGEVFHVDGGLHLRKL</sequence>
<evidence type="ECO:0000256" key="1">
    <source>
        <dbReference type="ARBA" id="ARBA00006484"/>
    </source>
</evidence>
<dbReference type="RefSeq" id="WP_406696536.1">
    <property type="nucleotide sequence ID" value="NZ_CP155447.1"/>
</dbReference>
<dbReference type="PROSITE" id="PS00061">
    <property type="entry name" value="ADH_SHORT"/>
    <property type="match status" value="1"/>
</dbReference>
<dbReference type="PANTHER" id="PTHR42760:SF133">
    <property type="entry name" value="3-OXOACYL-[ACYL-CARRIER-PROTEIN] REDUCTASE"/>
    <property type="match status" value="1"/>
</dbReference>
<dbReference type="PANTHER" id="PTHR42760">
    <property type="entry name" value="SHORT-CHAIN DEHYDROGENASES/REDUCTASES FAMILY MEMBER"/>
    <property type="match status" value="1"/>
</dbReference>
<evidence type="ECO:0000313" key="3">
    <source>
        <dbReference type="EMBL" id="XBH03798.1"/>
    </source>
</evidence>
<dbReference type="NCBIfam" id="NF009386">
    <property type="entry name" value="PRK12745.1"/>
    <property type="match status" value="1"/>
</dbReference>
<dbReference type="SUPFAM" id="SSF51735">
    <property type="entry name" value="NAD(P)-binding Rossmann-fold domains"/>
    <property type="match status" value="1"/>
</dbReference>
<dbReference type="PRINTS" id="PR00081">
    <property type="entry name" value="GDHRDH"/>
</dbReference>
<dbReference type="InterPro" id="IPR002347">
    <property type="entry name" value="SDR_fam"/>
</dbReference>
<dbReference type="FunFam" id="3.40.50.720:FF:000084">
    <property type="entry name" value="Short-chain dehydrogenase reductase"/>
    <property type="match status" value="1"/>
</dbReference>
<proteinExistence type="inferred from homology"/>
<evidence type="ECO:0000256" key="2">
    <source>
        <dbReference type="ARBA" id="ARBA00023002"/>
    </source>
</evidence>
<dbReference type="Pfam" id="PF13561">
    <property type="entry name" value="adh_short_C2"/>
    <property type="match status" value="1"/>
</dbReference>
<dbReference type="PRINTS" id="PR00080">
    <property type="entry name" value="SDRFAMILY"/>
</dbReference>
<dbReference type="InterPro" id="IPR020904">
    <property type="entry name" value="Sc_DH/Rdtase_CS"/>
</dbReference>
<protein>
    <submittedName>
        <fullName evidence="3">3-ketoacyl-ACP reductase</fullName>
    </submittedName>
</protein>
<reference evidence="3" key="1">
    <citation type="submission" date="2024-05" db="EMBL/GenBank/DDBJ databases">
        <title>Planctomycetes of the genus Singulisphaera possess chitinolytic capabilities.</title>
        <authorList>
            <person name="Ivanova A."/>
        </authorList>
    </citation>
    <scope>NUCLEOTIDE SEQUENCE</scope>
    <source>
        <strain evidence="3">Ch08T</strain>
    </source>
</reference>
<comment type="similarity">
    <text evidence="1">Belongs to the short-chain dehydrogenases/reductases (SDR) family.</text>
</comment>
<name>A0AAU7CFD5_9BACT</name>
<dbReference type="InterPro" id="IPR036291">
    <property type="entry name" value="NAD(P)-bd_dom_sf"/>
</dbReference>
<dbReference type="GO" id="GO:0048038">
    <property type="term" value="F:quinone binding"/>
    <property type="evidence" value="ECO:0007669"/>
    <property type="project" value="TreeGrafter"/>
</dbReference>
<keyword evidence="2" id="KW-0560">Oxidoreductase</keyword>
<dbReference type="Gene3D" id="3.40.50.720">
    <property type="entry name" value="NAD(P)-binding Rossmann-like Domain"/>
    <property type="match status" value="1"/>
</dbReference>
<organism evidence="3">
    <name type="scientific">Singulisphaera sp. Ch08</name>
    <dbReference type="NCBI Taxonomy" id="3120278"/>
    <lineage>
        <taxon>Bacteria</taxon>
        <taxon>Pseudomonadati</taxon>
        <taxon>Planctomycetota</taxon>
        <taxon>Planctomycetia</taxon>
        <taxon>Isosphaerales</taxon>
        <taxon>Isosphaeraceae</taxon>
        <taxon>Singulisphaera</taxon>
    </lineage>
</organism>
<dbReference type="GO" id="GO:0006633">
    <property type="term" value="P:fatty acid biosynthetic process"/>
    <property type="evidence" value="ECO:0007669"/>
    <property type="project" value="TreeGrafter"/>
</dbReference>